<dbReference type="InterPro" id="IPR003959">
    <property type="entry name" value="ATPase_AAA_core"/>
</dbReference>
<sequence length="565" mass="62125">MTTFHVHDLTTLIGPNNEGKSNLLRALALGMRIIRSWSQLPEDLAQSGELSGQRVTLIYGVNPRIERGDPDVDLPFNWQQDYPLSKQSSRSTRPTEIRMKFVLDETEREEFKAQTGLQINGDLPIVLQLSRTSTSIGILKQGPSGSKYQANAHKIATFIAQRVTHVLVPAVRTMEQVRNILNELANIRLSALAESNEYKLAIQQVNELRKAAVQDVQKDLQSSISTYLPTIDSVEITTRNFLQSDSIGDILIDDGSATLLSQKGDGVKSLFALALIQRLARERLDDAKDSFILLVDEPEAHLHSKAVHDLQLLFTKLSQRQQVILATHNSVFVNREVVEANILVQKNAASPARSVSTIRDTLGIQLADNLDSAEIVVLTEGVTDAEIIPSVLKHVQSTTQEDLLTGRIVFKPTTGAGKLRSHLQREKSTGCRIIVVLDNDKAGEDEAALLISQGFLDQKSVFILRNAGHKPSEIEDLIDPGVYLDEISSLFGRTFKASHFADPKRKWGDKFTKAADALGVAGDQSENLKSAKIAVSKAVRAAVSNPAKATAMVGFEALRSSIWQP</sequence>
<dbReference type="InterPro" id="IPR027417">
    <property type="entry name" value="P-loop_NTPase"/>
</dbReference>
<feature type="domain" description="ATPase AAA-type core" evidence="1">
    <location>
        <begin position="9"/>
        <end position="333"/>
    </location>
</feature>
<dbReference type="SUPFAM" id="SSF52540">
    <property type="entry name" value="P-loop containing nucleoside triphosphate hydrolases"/>
    <property type="match status" value="1"/>
</dbReference>
<dbReference type="Gene3D" id="3.40.50.300">
    <property type="entry name" value="P-loop containing nucleotide triphosphate hydrolases"/>
    <property type="match status" value="1"/>
</dbReference>
<dbReference type="InterPro" id="IPR051396">
    <property type="entry name" value="Bact_Antivir_Def_Nuclease"/>
</dbReference>
<dbReference type="PANTHER" id="PTHR43581">
    <property type="entry name" value="ATP/GTP PHOSPHATASE"/>
    <property type="match status" value="1"/>
</dbReference>
<reference evidence="2 3" key="1">
    <citation type="submission" date="2023-03" db="EMBL/GenBank/DDBJ databases">
        <title>MT1 and MT2 Draft Genomes of Novel Species.</title>
        <authorList>
            <person name="Venkateswaran K."/>
        </authorList>
    </citation>
    <scope>NUCLEOTIDE SEQUENCE [LARGE SCALE GENOMIC DNA]</scope>
    <source>
        <strain evidence="2 3">IF8SW-P5</strain>
    </source>
</reference>
<evidence type="ECO:0000313" key="2">
    <source>
        <dbReference type="EMBL" id="MFM2720256.1"/>
    </source>
</evidence>
<evidence type="ECO:0000259" key="1">
    <source>
        <dbReference type="Pfam" id="PF13304"/>
    </source>
</evidence>
<dbReference type="CDD" id="cd00188">
    <property type="entry name" value="TOPRIM"/>
    <property type="match status" value="1"/>
</dbReference>
<proteinExistence type="predicted"/>
<keyword evidence="3" id="KW-1185">Reference proteome</keyword>
<organism evidence="2 3">
    <name type="scientific">Microbacterium mcarthurae</name>
    <dbReference type="NCBI Taxonomy" id="3035918"/>
    <lineage>
        <taxon>Bacteria</taxon>
        <taxon>Bacillati</taxon>
        <taxon>Actinomycetota</taxon>
        <taxon>Actinomycetes</taxon>
        <taxon>Micrococcales</taxon>
        <taxon>Microbacteriaceae</taxon>
        <taxon>Microbacterium</taxon>
    </lineage>
</organism>
<protein>
    <submittedName>
        <fullName evidence="2">AAA family ATPase</fullName>
    </submittedName>
</protein>
<dbReference type="EMBL" id="JAROCE010000002">
    <property type="protein sequence ID" value="MFM2720256.1"/>
    <property type="molecule type" value="Genomic_DNA"/>
</dbReference>
<dbReference type="PANTHER" id="PTHR43581:SF4">
    <property type="entry name" value="ATP_GTP PHOSPHATASE"/>
    <property type="match status" value="1"/>
</dbReference>
<dbReference type="Pfam" id="PF13304">
    <property type="entry name" value="AAA_21"/>
    <property type="match status" value="1"/>
</dbReference>
<comment type="caution">
    <text evidence="2">The sequence shown here is derived from an EMBL/GenBank/DDBJ whole genome shotgun (WGS) entry which is preliminary data.</text>
</comment>
<accession>A0ABW9GGG0</accession>
<evidence type="ECO:0000313" key="3">
    <source>
        <dbReference type="Proteomes" id="UP001630303"/>
    </source>
</evidence>
<dbReference type="Proteomes" id="UP001630303">
    <property type="component" value="Unassembled WGS sequence"/>
</dbReference>
<name>A0ABW9GGG0_9MICO</name>
<gene>
    <name evidence="2" type="ORF">P5G46_07050</name>
</gene>